<dbReference type="Proteomes" id="UP000218765">
    <property type="component" value="Chromosome"/>
</dbReference>
<proteinExistence type="predicted"/>
<accession>A0A1Z4VQ72</accession>
<dbReference type="SMART" id="SM00332">
    <property type="entry name" value="PP2Cc"/>
    <property type="match status" value="1"/>
</dbReference>
<gene>
    <name evidence="2" type="ORF">FOKN1_1391</name>
</gene>
<dbReference type="Gene3D" id="3.60.40.10">
    <property type="entry name" value="PPM-type phosphatase domain"/>
    <property type="match status" value="1"/>
</dbReference>
<reference evidence="2 3" key="1">
    <citation type="submission" date="2017-05" db="EMBL/GenBank/DDBJ databases">
        <title>Thiocyanate degradation by Thiohalobacter thiocyanaticus FOKN1.</title>
        <authorList>
            <person name="Oshiki M."/>
            <person name="Fukushima T."/>
            <person name="Kawano S."/>
            <person name="Nakagawa J."/>
        </authorList>
    </citation>
    <scope>NUCLEOTIDE SEQUENCE [LARGE SCALE GENOMIC DNA]</scope>
    <source>
        <strain evidence="2 3">FOKN1</strain>
    </source>
</reference>
<dbReference type="KEGG" id="ttc:FOKN1_1391"/>
<evidence type="ECO:0000313" key="3">
    <source>
        <dbReference type="Proteomes" id="UP000218765"/>
    </source>
</evidence>
<dbReference type="Pfam" id="PF00481">
    <property type="entry name" value="PP2C"/>
    <property type="match status" value="1"/>
</dbReference>
<protein>
    <submittedName>
        <fullName evidence="2">Transcriptional regulator</fullName>
    </submittedName>
</protein>
<dbReference type="InterPro" id="IPR015655">
    <property type="entry name" value="PP2C"/>
</dbReference>
<dbReference type="PANTHER" id="PTHR47992">
    <property type="entry name" value="PROTEIN PHOSPHATASE"/>
    <property type="match status" value="1"/>
</dbReference>
<name>A0A1Z4VQ72_9GAMM</name>
<dbReference type="AlphaFoldDB" id="A0A1Z4VQ72"/>
<dbReference type="PROSITE" id="PS51746">
    <property type="entry name" value="PPM_2"/>
    <property type="match status" value="1"/>
</dbReference>
<dbReference type="InterPro" id="IPR036457">
    <property type="entry name" value="PPM-type-like_dom_sf"/>
</dbReference>
<evidence type="ECO:0000259" key="1">
    <source>
        <dbReference type="PROSITE" id="PS51746"/>
    </source>
</evidence>
<dbReference type="InterPro" id="IPR001932">
    <property type="entry name" value="PPM-type_phosphatase-like_dom"/>
</dbReference>
<keyword evidence="3" id="KW-1185">Reference proteome</keyword>
<dbReference type="GO" id="GO:0004722">
    <property type="term" value="F:protein serine/threonine phosphatase activity"/>
    <property type="evidence" value="ECO:0007669"/>
    <property type="project" value="InterPro"/>
</dbReference>
<sequence length="361" mass="40234">MSIFDRFYMEGYQATNLKPPQEDRWVAQPFHRGYLLAVLDGHINDEVSDQAANRLAHYFQLGFERELPHQQRTDAAWREEFLAGLTPEAIQAWIAERGSPSFEFDLWEMGLDTATADDNEKRDQINQLAQDYMADYALAEHRGKSTIDDSLRATVTQLVEDFGDSTAGSTLSMAYVYPTEDALHIHTAQLGDSAIVILTPEDELHVTADHSVHTCESDRAAIQNEIDRAHFVEDHRSVFYRAHFTPAMAPAYLMNDTGDLGVGLAMTRALGDKELEGLLIREPDVQGFSAPRGSLILGVTDGVHVADTVEARHGVYREIAQRLVAGERAQAIGDELAQRPDHDDNITIVALHDACHIRGNT</sequence>
<dbReference type="SUPFAM" id="SSF81606">
    <property type="entry name" value="PP2C-like"/>
    <property type="match status" value="1"/>
</dbReference>
<dbReference type="OrthoDB" id="21931at2"/>
<dbReference type="RefSeq" id="WP_096365949.1">
    <property type="nucleotide sequence ID" value="NZ_AP018052.1"/>
</dbReference>
<feature type="domain" description="PPM-type phosphatase" evidence="1">
    <location>
        <begin position="6"/>
        <end position="353"/>
    </location>
</feature>
<dbReference type="EMBL" id="AP018052">
    <property type="protein sequence ID" value="BAZ93789.1"/>
    <property type="molecule type" value="Genomic_DNA"/>
</dbReference>
<evidence type="ECO:0000313" key="2">
    <source>
        <dbReference type="EMBL" id="BAZ93789.1"/>
    </source>
</evidence>
<organism evidence="2 3">
    <name type="scientific">Thiohalobacter thiocyanaticus</name>
    <dbReference type="NCBI Taxonomy" id="585455"/>
    <lineage>
        <taxon>Bacteria</taxon>
        <taxon>Pseudomonadati</taxon>
        <taxon>Pseudomonadota</taxon>
        <taxon>Gammaproteobacteria</taxon>
        <taxon>Thiohalobacterales</taxon>
        <taxon>Thiohalobacteraceae</taxon>
        <taxon>Thiohalobacter</taxon>
    </lineage>
</organism>